<evidence type="ECO:0000313" key="8">
    <source>
        <dbReference type="Proteomes" id="UP001591681"/>
    </source>
</evidence>
<proteinExistence type="predicted"/>
<feature type="chain" id="PRO_5044872145" description="Thrombospondin-type laminin G domain and EAR repeat-containing protein" evidence="4">
    <location>
        <begin position="22"/>
        <end position="675"/>
    </location>
</feature>
<dbReference type="InterPro" id="IPR009039">
    <property type="entry name" value="EAR"/>
</dbReference>
<evidence type="ECO:0000259" key="6">
    <source>
        <dbReference type="SMART" id="SM00282"/>
    </source>
</evidence>
<evidence type="ECO:0000256" key="2">
    <source>
        <dbReference type="ARBA" id="ARBA00022729"/>
    </source>
</evidence>
<dbReference type="InterPro" id="IPR013320">
    <property type="entry name" value="ConA-like_dom_sf"/>
</dbReference>
<keyword evidence="3" id="KW-0677">Repeat</keyword>
<dbReference type="SMART" id="SM00210">
    <property type="entry name" value="TSPN"/>
    <property type="match status" value="1"/>
</dbReference>
<dbReference type="InterPro" id="IPR048287">
    <property type="entry name" value="TSPN-like_N"/>
</dbReference>
<evidence type="ECO:0008006" key="9">
    <source>
        <dbReference type="Google" id="ProtNLM"/>
    </source>
</evidence>
<evidence type="ECO:0000259" key="5">
    <source>
        <dbReference type="SMART" id="SM00210"/>
    </source>
</evidence>
<comment type="subcellular location">
    <subcellularLocation>
        <location evidence="1">Cell projection</location>
        <location evidence="1">Stereocilium</location>
    </subcellularLocation>
</comment>
<gene>
    <name evidence="7" type="ORF">ACEWY4_016982</name>
</gene>
<name>A0ABD1JM68_9TELE</name>
<dbReference type="EMBL" id="JBHFQA010000014">
    <property type="protein sequence ID" value="KAL2088154.1"/>
    <property type="molecule type" value="Genomic_DNA"/>
</dbReference>
<dbReference type="Pfam" id="PF03736">
    <property type="entry name" value="EPTP"/>
    <property type="match status" value="5"/>
</dbReference>
<keyword evidence="8" id="KW-1185">Reference proteome</keyword>
<dbReference type="PANTHER" id="PTHR15261">
    <property type="entry name" value="THROMBOSPONDIN-TYPE LAMININ G DOMAIN AND EAR REPEAT-CONTAINING"/>
    <property type="match status" value="1"/>
</dbReference>
<organism evidence="7 8">
    <name type="scientific">Coilia grayii</name>
    <name type="common">Gray's grenadier anchovy</name>
    <dbReference type="NCBI Taxonomy" id="363190"/>
    <lineage>
        <taxon>Eukaryota</taxon>
        <taxon>Metazoa</taxon>
        <taxon>Chordata</taxon>
        <taxon>Craniata</taxon>
        <taxon>Vertebrata</taxon>
        <taxon>Euteleostomi</taxon>
        <taxon>Actinopterygii</taxon>
        <taxon>Neopterygii</taxon>
        <taxon>Teleostei</taxon>
        <taxon>Clupei</taxon>
        <taxon>Clupeiformes</taxon>
        <taxon>Clupeoidei</taxon>
        <taxon>Engraulidae</taxon>
        <taxon>Coilinae</taxon>
        <taxon>Coilia</taxon>
    </lineage>
</organism>
<dbReference type="SUPFAM" id="SSF49899">
    <property type="entry name" value="Concanavalin A-like lectins/glucanases"/>
    <property type="match status" value="1"/>
</dbReference>
<dbReference type="CDD" id="cd00110">
    <property type="entry name" value="LamG"/>
    <property type="match status" value="1"/>
</dbReference>
<dbReference type="AlphaFoldDB" id="A0ABD1JM68"/>
<dbReference type="PANTHER" id="PTHR15261:SF6">
    <property type="entry name" value="THROMBOSPONDIN-TYPE LAMININ G DOMAIN AND EAR REPEAT-CONTAINING PROTEIN"/>
    <property type="match status" value="1"/>
</dbReference>
<dbReference type="InterPro" id="IPR001791">
    <property type="entry name" value="Laminin_G"/>
</dbReference>
<dbReference type="GO" id="GO:0032420">
    <property type="term" value="C:stereocilium"/>
    <property type="evidence" value="ECO:0007669"/>
    <property type="project" value="UniProtKB-SubCell"/>
</dbReference>
<accession>A0ABD1JM68</accession>
<evidence type="ECO:0000313" key="7">
    <source>
        <dbReference type="EMBL" id="KAL2088154.1"/>
    </source>
</evidence>
<comment type="caution">
    <text evidence="7">The sequence shown here is derived from an EMBL/GenBank/DDBJ whole genome shotgun (WGS) entry which is preliminary data.</text>
</comment>
<feature type="domain" description="Laminin G" evidence="6">
    <location>
        <begin position="98"/>
        <end position="227"/>
    </location>
</feature>
<dbReference type="Pfam" id="PF02210">
    <property type="entry name" value="Laminin_G_2"/>
    <property type="match status" value="1"/>
</dbReference>
<feature type="domain" description="Thrombospondin-like N-terminal" evidence="5">
    <location>
        <begin position="54"/>
        <end position="228"/>
    </location>
</feature>
<evidence type="ECO:0000256" key="4">
    <source>
        <dbReference type="SAM" id="SignalP"/>
    </source>
</evidence>
<reference evidence="7 8" key="1">
    <citation type="submission" date="2024-09" db="EMBL/GenBank/DDBJ databases">
        <title>A chromosome-level genome assembly of Gray's grenadier anchovy, Coilia grayii.</title>
        <authorList>
            <person name="Fu Z."/>
        </authorList>
    </citation>
    <scope>NUCLEOTIDE SEQUENCE [LARGE SCALE GENOMIC DNA]</scope>
    <source>
        <strain evidence="7">G4</strain>
        <tissue evidence="7">Muscle</tissue>
    </source>
</reference>
<protein>
    <recommendedName>
        <fullName evidence="9">Thrombospondin-type laminin G domain and EAR repeat-containing protein</fullName>
    </recommendedName>
</protein>
<dbReference type="PROSITE" id="PS50912">
    <property type="entry name" value="EAR"/>
    <property type="match status" value="6"/>
</dbReference>
<dbReference type="InterPro" id="IPR005492">
    <property type="entry name" value="EPTP"/>
</dbReference>
<evidence type="ECO:0000256" key="3">
    <source>
        <dbReference type="ARBA" id="ARBA00022737"/>
    </source>
</evidence>
<sequence length="675" mass="75458">MGLWGVVISVTFLLFVGDATPGSVPWRPCTADLRPLDLLSRVLPRRGDQAAVGGGEGVRFVQDGGLRGAHFAGPHSALSFPASQLFINCQRFPAEFSVVVTMKVDYMAPKTSGYIFTMVTEVDNQLLLGLKFSRDRLHFLYQGSEVRERLTFRRVQLGDGHWHTLVFALSGQHATLTVDCGTPLELVHKKPFPADLSTEGSRIYVGNRKRWKGAFSGLLRQLVLLPGSDATPRICPSSNPRLAELAVPAVLGSLPVANHGNEAITPPHESEVRVIMGLRPACTGVEKGRLWFDAMKRGLYLCDGASWLPMLQEREHLDYVDDHQDVFTSSETYDIEVFRVPSVGLLAAMAHRSSQPGSGVYRWADGRFQLYQNISTCEAVAWKHFTVGKKVFLAVSNSKGPVEGGKELSVIYKWSFKKLKFVSYQTLETHSARDWEAFSINNESFLAVANHRKANGNHNINSVVYKWNPGTKAFEVNQTLLTSGAYDWEFFSIGPYHFLAVANAFDGFSTYIDSTIYIWMGGAFQPFQSIRTLGATDWEMFHIGDRYFLAVANGHMLYDKGPSLYAINSTIYELDMVTQMFLTFQNIGTYSAVDWEFFTVGDEKFLVVANSYDGATYSLNSVIYRWQGYEGFIPVHRLPTIGCSDWEFFSSAEGSFLIYSSAKRPLSKVFKLKTN</sequence>
<evidence type="ECO:0000256" key="1">
    <source>
        <dbReference type="ARBA" id="ARBA00004645"/>
    </source>
</evidence>
<dbReference type="SMART" id="SM00282">
    <property type="entry name" value="LamG"/>
    <property type="match status" value="1"/>
</dbReference>
<feature type="signal peptide" evidence="4">
    <location>
        <begin position="1"/>
        <end position="21"/>
    </location>
</feature>
<dbReference type="Proteomes" id="UP001591681">
    <property type="component" value="Unassembled WGS sequence"/>
</dbReference>
<dbReference type="SUPFAM" id="SSF82171">
    <property type="entry name" value="DPP6 N-terminal domain-like"/>
    <property type="match status" value="1"/>
</dbReference>
<dbReference type="Gene3D" id="2.60.120.200">
    <property type="match status" value="1"/>
</dbReference>
<keyword evidence="2 4" id="KW-0732">Signal</keyword>